<dbReference type="InterPro" id="IPR000212">
    <property type="entry name" value="DNA_helicase_UvrD/REP"/>
</dbReference>
<evidence type="ECO:0000256" key="4">
    <source>
        <dbReference type="ARBA" id="ARBA00022806"/>
    </source>
</evidence>
<feature type="region of interest" description="Disordered" evidence="12">
    <location>
        <begin position="925"/>
        <end position="999"/>
    </location>
</feature>
<evidence type="ECO:0000256" key="9">
    <source>
        <dbReference type="ARBA" id="ARBA00034808"/>
    </source>
</evidence>
<feature type="domain" description="UvrD-like helicase C-terminal" evidence="14">
    <location>
        <begin position="293"/>
        <end position="603"/>
    </location>
</feature>
<accession>A0AAE0JCA1</accession>
<keyword evidence="7" id="KW-0413">Isomerase</keyword>
<protein>
    <recommendedName>
        <fullName evidence="9">DNA 3'-5' helicase</fullName>
        <ecNumber evidence="9">5.6.2.4</ecNumber>
    </recommendedName>
</protein>
<evidence type="ECO:0000256" key="8">
    <source>
        <dbReference type="ARBA" id="ARBA00034617"/>
    </source>
</evidence>
<evidence type="ECO:0000256" key="7">
    <source>
        <dbReference type="ARBA" id="ARBA00023235"/>
    </source>
</evidence>
<proteinExistence type="inferred from homology"/>
<dbReference type="Pfam" id="PF00580">
    <property type="entry name" value="UvrD-helicase"/>
    <property type="match status" value="1"/>
</dbReference>
<evidence type="ECO:0000313" key="16">
    <source>
        <dbReference type="Proteomes" id="UP001278500"/>
    </source>
</evidence>
<dbReference type="InterPro" id="IPR014017">
    <property type="entry name" value="DNA_helicase_UvrD-like_C"/>
</dbReference>
<organism evidence="15 16">
    <name type="scientific">Neurospora tetraspora</name>
    <dbReference type="NCBI Taxonomy" id="94610"/>
    <lineage>
        <taxon>Eukaryota</taxon>
        <taxon>Fungi</taxon>
        <taxon>Dikarya</taxon>
        <taxon>Ascomycota</taxon>
        <taxon>Pezizomycotina</taxon>
        <taxon>Sordariomycetes</taxon>
        <taxon>Sordariomycetidae</taxon>
        <taxon>Sordariales</taxon>
        <taxon>Sordariaceae</taxon>
        <taxon>Neurospora</taxon>
    </lineage>
</organism>
<comment type="caution">
    <text evidence="15">The sequence shown here is derived from an EMBL/GenBank/DDBJ whole genome shotgun (WGS) entry which is preliminary data.</text>
</comment>
<evidence type="ECO:0000256" key="12">
    <source>
        <dbReference type="SAM" id="MobiDB-lite"/>
    </source>
</evidence>
<dbReference type="FunFam" id="1.10.486.10:FF:000011">
    <property type="entry name" value="ATP-depentend DNA helicase, putative"/>
    <property type="match status" value="1"/>
</dbReference>
<dbReference type="CDD" id="cd17932">
    <property type="entry name" value="DEXQc_UvrD"/>
    <property type="match status" value="1"/>
</dbReference>
<dbReference type="PANTHER" id="PTHR11070">
    <property type="entry name" value="UVRD / RECB / PCRA DNA HELICASE FAMILY MEMBER"/>
    <property type="match status" value="1"/>
</dbReference>
<comment type="catalytic activity">
    <reaction evidence="8">
        <text>Couples ATP hydrolysis with the unwinding of duplex DNA by translocating in the 3'-5' direction.</text>
        <dbReference type="EC" id="5.6.2.4"/>
    </reaction>
</comment>
<evidence type="ECO:0000256" key="5">
    <source>
        <dbReference type="ARBA" id="ARBA00022840"/>
    </source>
</evidence>
<dbReference type="GO" id="GO:0005634">
    <property type="term" value="C:nucleus"/>
    <property type="evidence" value="ECO:0007669"/>
    <property type="project" value="TreeGrafter"/>
</dbReference>
<comment type="catalytic activity">
    <reaction evidence="10">
        <text>ATP + H2O = ADP + phosphate + H(+)</text>
        <dbReference type="Rhea" id="RHEA:13065"/>
        <dbReference type="ChEBI" id="CHEBI:15377"/>
        <dbReference type="ChEBI" id="CHEBI:15378"/>
        <dbReference type="ChEBI" id="CHEBI:30616"/>
        <dbReference type="ChEBI" id="CHEBI:43474"/>
        <dbReference type="ChEBI" id="CHEBI:456216"/>
        <dbReference type="EC" id="5.6.2.4"/>
    </reaction>
</comment>
<keyword evidence="5 11" id="KW-0067">ATP-binding</keyword>
<keyword evidence="3 11" id="KW-0378">Hydrolase</keyword>
<evidence type="ECO:0000259" key="14">
    <source>
        <dbReference type="PROSITE" id="PS51217"/>
    </source>
</evidence>
<dbReference type="Gene3D" id="1.10.486.10">
    <property type="entry name" value="PCRA, domain 4"/>
    <property type="match status" value="1"/>
</dbReference>
<dbReference type="EC" id="5.6.2.4" evidence="9"/>
<dbReference type="SUPFAM" id="SSF52540">
    <property type="entry name" value="P-loop containing nucleoside triphosphate hydrolases"/>
    <property type="match status" value="1"/>
</dbReference>
<keyword evidence="2 11" id="KW-0547">Nucleotide-binding</keyword>
<feature type="compositionally biased region" description="Polar residues" evidence="12">
    <location>
        <begin position="925"/>
        <end position="946"/>
    </location>
</feature>
<evidence type="ECO:0000256" key="3">
    <source>
        <dbReference type="ARBA" id="ARBA00022801"/>
    </source>
</evidence>
<dbReference type="CDD" id="cd18807">
    <property type="entry name" value="SF1_C_UvrD"/>
    <property type="match status" value="1"/>
</dbReference>
<dbReference type="Proteomes" id="UP001278500">
    <property type="component" value="Unassembled WGS sequence"/>
</dbReference>
<dbReference type="AlphaFoldDB" id="A0AAE0JCA1"/>
<evidence type="ECO:0000256" key="11">
    <source>
        <dbReference type="PROSITE-ProRule" id="PRU00560"/>
    </source>
</evidence>
<dbReference type="Gene3D" id="1.10.10.160">
    <property type="match status" value="1"/>
</dbReference>
<feature type="compositionally biased region" description="Polar residues" evidence="12">
    <location>
        <begin position="871"/>
        <end position="884"/>
    </location>
</feature>
<feature type="region of interest" description="Disordered" evidence="12">
    <location>
        <begin position="810"/>
        <end position="829"/>
    </location>
</feature>
<dbReference type="Pfam" id="PF13361">
    <property type="entry name" value="UvrD_C"/>
    <property type="match status" value="1"/>
</dbReference>
<keyword evidence="16" id="KW-1185">Reference proteome</keyword>
<evidence type="ECO:0000256" key="2">
    <source>
        <dbReference type="ARBA" id="ARBA00022741"/>
    </source>
</evidence>
<feature type="region of interest" description="Disordered" evidence="12">
    <location>
        <begin position="151"/>
        <end position="175"/>
    </location>
</feature>
<feature type="region of interest" description="Disordered" evidence="12">
    <location>
        <begin position="842"/>
        <end position="904"/>
    </location>
</feature>
<evidence type="ECO:0000256" key="1">
    <source>
        <dbReference type="ARBA" id="ARBA00009922"/>
    </source>
</evidence>
<evidence type="ECO:0000259" key="13">
    <source>
        <dbReference type="PROSITE" id="PS51198"/>
    </source>
</evidence>
<dbReference type="PROSITE" id="PS51217">
    <property type="entry name" value="UVRD_HELICASE_CTER"/>
    <property type="match status" value="1"/>
</dbReference>
<dbReference type="EMBL" id="JAUEPP010000005">
    <property type="protein sequence ID" value="KAK3342406.1"/>
    <property type="molecule type" value="Genomic_DNA"/>
</dbReference>
<dbReference type="InterPro" id="IPR014016">
    <property type="entry name" value="UvrD-like_ATP-bd"/>
</dbReference>
<feature type="compositionally biased region" description="Gly residues" evidence="12">
    <location>
        <begin position="1083"/>
        <end position="1108"/>
    </location>
</feature>
<dbReference type="GO" id="GO:0005524">
    <property type="term" value="F:ATP binding"/>
    <property type="evidence" value="ECO:0007669"/>
    <property type="project" value="UniProtKB-UniRule"/>
</dbReference>
<feature type="region of interest" description="Disordered" evidence="12">
    <location>
        <begin position="1078"/>
        <end position="1122"/>
    </location>
</feature>
<keyword evidence="6" id="KW-0238">DNA-binding</keyword>
<evidence type="ECO:0000256" key="6">
    <source>
        <dbReference type="ARBA" id="ARBA00023125"/>
    </source>
</evidence>
<dbReference type="InterPro" id="IPR013986">
    <property type="entry name" value="DExx_box_DNA_helicase_dom_sf"/>
</dbReference>
<name>A0AAE0JCA1_9PEZI</name>
<evidence type="ECO:0000256" key="10">
    <source>
        <dbReference type="ARBA" id="ARBA00048988"/>
    </source>
</evidence>
<dbReference type="GeneID" id="87864100"/>
<feature type="compositionally biased region" description="Low complexity" evidence="12">
    <location>
        <begin position="842"/>
        <end position="858"/>
    </location>
</feature>
<dbReference type="GO" id="GO:0003677">
    <property type="term" value="F:DNA binding"/>
    <property type="evidence" value="ECO:0007669"/>
    <property type="project" value="UniProtKB-KW"/>
</dbReference>
<dbReference type="GO" id="GO:0043138">
    <property type="term" value="F:3'-5' DNA helicase activity"/>
    <property type="evidence" value="ECO:0007669"/>
    <property type="project" value="UniProtKB-EC"/>
</dbReference>
<dbReference type="RefSeq" id="XP_062680199.1">
    <property type="nucleotide sequence ID" value="XM_062826946.1"/>
</dbReference>
<dbReference type="InterPro" id="IPR027417">
    <property type="entry name" value="P-loop_NTPase"/>
</dbReference>
<reference evidence="15" key="2">
    <citation type="submission" date="2023-06" db="EMBL/GenBank/DDBJ databases">
        <authorList>
            <consortium name="Lawrence Berkeley National Laboratory"/>
            <person name="Haridas S."/>
            <person name="Hensen N."/>
            <person name="Bonometti L."/>
            <person name="Westerberg I."/>
            <person name="Brannstrom I.O."/>
            <person name="Guillou S."/>
            <person name="Cros-Aarteil S."/>
            <person name="Calhoun S."/>
            <person name="Kuo A."/>
            <person name="Mondo S."/>
            <person name="Pangilinan J."/>
            <person name="Riley R."/>
            <person name="Labutti K."/>
            <person name="Andreopoulos B."/>
            <person name="Lipzen A."/>
            <person name="Chen C."/>
            <person name="Yanf M."/>
            <person name="Daum C."/>
            <person name="Ng V."/>
            <person name="Clum A."/>
            <person name="Steindorff A."/>
            <person name="Ohm R."/>
            <person name="Martin F."/>
            <person name="Silar P."/>
            <person name="Natvig D."/>
            <person name="Lalanne C."/>
            <person name="Gautier V."/>
            <person name="Ament-Velasquez S.L."/>
            <person name="Kruys A."/>
            <person name="Hutchinson M.I."/>
            <person name="Powell A.J."/>
            <person name="Barry K."/>
            <person name="Miller A.N."/>
            <person name="Grigoriev I.V."/>
            <person name="Debuchy R."/>
            <person name="Gladieux P."/>
            <person name="Thoren M.H."/>
            <person name="Johannesson H."/>
        </authorList>
    </citation>
    <scope>NUCLEOTIDE SEQUENCE</scope>
    <source>
        <strain evidence="15">CBS 560.94</strain>
    </source>
</reference>
<dbReference type="GO" id="GO:0016787">
    <property type="term" value="F:hydrolase activity"/>
    <property type="evidence" value="ECO:0007669"/>
    <property type="project" value="UniProtKB-UniRule"/>
</dbReference>
<feature type="binding site" evidence="11">
    <location>
        <begin position="34"/>
        <end position="41"/>
    </location>
    <ligand>
        <name>ATP</name>
        <dbReference type="ChEBI" id="CHEBI:30616"/>
    </ligand>
</feature>
<keyword evidence="4 11" id="KW-0347">Helicase</keyword>
<evidence type="ECO:0000313" key="15">
    <source>
        <dbReference type="EMBL" id="KAK3342406.1"/>
    </source>
</evidence>
<sequence length="1122" mass="121834">MSPSAPPKHSILDSLNNAQARAVTSDAATVAILAGPGSGKTHTLTSRVVWLVDHVGYQPQDVVVATFTVKAAREMKERIGKALGNGREKKIILGTFHSIGRRYLAAYGRHIGLSEKFSIADDNDSRSIITRICKRLQLGLDPPMAKAWISKKKAKGMEPSPSSVPQPPKKQPIQQGQRDLEVCYKEYQSHLERSNLLDYDDLLVRCVELLRKFPSCVSNIQTVLIDEYQDTNGVQYELMRLLAQRHQRITIVGDPDQSIYGWRSAEIKNLWRLLRDYPKTDEISLEENYRSSQAILDLSLLVIQQDKKRYQKVLKPVHDRGSRPVLRKLKNASTEAEWIVAEIRRALLMSGSMLTYNDVAILLRSASLSRHVESALGKAGVPYRMVGGFKFYERAEIKTVLDYLRVIHQPDNNDAIGRIMNVPKRGIGDGTIKNLIEEAEKSTLSLFSLLVKHCRGDRTAKTKITKHAEQKISGELIRMLNGIRKKMEEATESKPFGLVDLIEHLLTALNFQNYLQVTYPDDHEQRWANVQEFISLANDFVRDLDRSGEDALPEIEGLEQSKEEEVLPQFLANVSLASDAQKGEEGQESKPLVTISTIHAAKGLEWPIVFIPAVYNGSIPHMRSDDGDEERRLLYVAMTRAQSLLYLSYPVYSSPGSSERTELSSFVSPVANSFAKKGPNFERSLMRHIAKVLQRELPSEKDIFKGIPNMSHTEDNMYPIDPDENLQESGQGFDPSRSKRPKLYNPVAISTGDGHEEPQWAKPHATTMDQASTFTMASLPGFVNAAVHQAAITAAANASAAAALEARANKASASSGIKRGTNKRPADQKSILGFVKTNFEPATGSGSAITSTSTSITTNRPSAPTPRLPQPSLSRNPSLPTTRALTGHGLQRAQSHPSKPSVPIAGIAAGIAPELASHKLGTSRGLNLNVTRPPSLQPPKDSSASSFHYKKQYVCFSSSPTRPEPDDFAAPTTGSGEREEEEEENEQPPTPTRPAGSLHVTTCHNVLPTGLGGYPGRRAGGGGGVGGGAAGAGAGVVRKPVGLARLGGTEGMGAGMGMGGIKPMERLMKPFKPLTMNRAVGSGVSGGGGRGIGGSGNGSRSVGGGSGSTMGRPGVQRPGMGR</sequence>
<dbReference type="Gene3D" id="3.40.50.300">
    <property type="entry name" value="P-loop containing nucleotide triphosphate hydrolases"/>
    <property type="match status" value="2"/>
</dbReference>
<dbReference type="GO" id="GO:0000725">
    <property type="term" value="P:recombinational repair"/>
    <property type="evidence" value="ECO:0007669"/>
    <property type="project" value="TreeGrafter"/>
</dbReference>
<dbReference type="PANTHER" id="PTHR11070:SF2">
    <property type="entry name" value="ATP-DEPENDENT DNA HELICASE SRS2"/>
    <property type="match status" value="1"/>
</dbReference>
<dbReference type="PROSITE" id="PS51198">
    <property type="entry name" value="UVRD_HELICASE_ATP_BIND"/>
    <property type="match status" value="1"/>
</dbReference>
<gene>
    <name evidence="15" type="ORF">B0H65DRAFT_468158</name>
</gene>
<feature type="domain" description="UvrD-like helicase ATP-binding" evidence="13">
    <location>
        <begin position="13"/>
        <end position="292"/>
    </location>
</feature>
<comment type="similarity">
    <text evidence="1">Belongs to the helicase family. UvrD subfamily.</text>
</comment>
<reference evidence="15" key="1">
    <citation type="journal article" date="2023" name="Mol. Phylogenet. Evol.">
        <title>Genome-scale phylogeny and comparative genomics of the fungal order Sordariales.</title>
        <authorList>
            <person name="Hensen N."/>
            <person name="Bonometti L."/>
            <person name="Westerberg I."/>
            <person name="Brannstrom I.O."/>
            <person name="Guillou S."/>
            <person name="Cros-Aarteil S."/>
            <person name="Calhoun S."/>
            <person name="Haridas S."/>
            <person name="Kuo A."/>
            <person name="Mondo S."/>
            <person name="Pangilinan J."/>
            <person name="Riley R."/>
            <person name="LaButti K."/>
            <person name="Andreopoulos B."/>
            <person name="Lipzen A."/>
            <person name="Chen C."/>
            <person name="Yan M."/>
            <person name="Daum C."/>
            <person name="Ng V."/>
            <person name="Clum A."/>
            <person name="Steindorff A."/>
            <person name="Ohm R.A."/>
            <person name="Martin F."/>
            <person name="Silar P."/>
            <person name="Natvig D.O."/>
            <person name="Lalanne C."/>
            <person name="Gautier V."/>
            <person name="Ament-Velasquez S.L."/>
            <person name="Kruys A."/>
            <person name="Hutchinson M.I."/>
            <person name="Powell A.J."/>
            <person name="Barry K."/>
            <person name="Miller A.N."/>
            <person name="Grigoriev I.V."/>
            <person name="Debuchy R."/>
            <person name="Gladieux P."/>
            <person name="Hiltunen Thoren M."/>
            <person name="Johannesson H."/>
        </authorList>
    </citation>
    <scope>NUCLEOTIDE SEQUENCE</scope>
    <source>
        <strain evidence="15">CBS 560.94</strain>
    </source>
</reference>